<keyword evidence="6" id="KW-0966">Cell projection</keyword>
<dbReference type="EMBL" id="PFCB01000001">
    <property type="protein sequence ID" value="PIR74899.1"/>
    <property type="molecule type" value="Genomic_DNA"/>
</dbReference>
<dbReference type="GO" id="GO:0005198">
    <property type="term" value="F:structural molecule activity"/>
    <property type="evidence" value="ECO:0007669"/>
    <property type="project" value="UniProtKB-UniRule"/>
</dbReference>
<comment type="caution">
    <text evidence="6">The sequence shown here is derived from an EMBL/GenBank/DDBJ whole genome shotgun (WGS) entry which is preliminary data.</text>
</comment>
<evidence type="ECO:0000256" key="2">
    <source>
        <dbReference type="ARBA" id="ARBA00023143"/>
    </source>
</evidence>
<dbReference type="Pfam" id="PF00700">
    <property type="entry name" value="Flagellin_C"/>
    <property type="match status" value="1"/>
</dbReference>
<dbReference type="InterPro" id="IPR001492">
    <property type="entry name" value="Flagellin"/>
</dbReference>
<organism evidence="6 7">
    <name type="scientific">Candidatus Magasanikbacteria bacterium CG10_big_fil_rev_8_21_14_0_10_47_10</name>
    <dbReference type="NCBI Taxonomy" id="1974652"/>
    <lineage>
        <taxon>Bacteria</taxon>
        <taxon>Candidatus Magasanikiibacteriota</taxon>
    </lineage>
</organism>
<feature type="domain" description="Flagellin C-terminal" evidence="5">
    <location>
        <begin position="192"/>
        <end position="276"/>
    </location>
</feature>
<sequence>MGLRIATNIQSIAAQRYLGINTAKNAQTLEKLSSGSRINRAGDDAAGLAISERLRGNIRSMEQATRNAQDGISMIQVSEGAMNEVSNMLIRLRELSIQTASDTIGDLERGFVDKEVQQLKQEMERIAQSTDYNGMKLLNGSGEMFEYQIGIHNDPTNDRTQFDSSLQKVTIESLGIADVSTATKESSQENLGKLDNAINFVNSARSNLGALQNRLQSTINNLQVYHENISAANSRIRDTDMAKETTELVKTNILSNANVAVLAQANQSKQLALKLL</sequence>
<accession>A0A2H0TRX4</accession>
<comment type="function">
    <text evidence="3">Flagellin is the subunit protein which polymerizes to form the filaments of bacterial flagella.</text>
</comment>
<evidence type="ECO:0000256" key="1">
    <source>
        <dbReference type="ARBA" id="ARBA00005709"/>
    </source>
</evidence>
<dbReference type="Gene3D" id="6.10.10.10">
    <property type="entry name" value="Flagellar export chaperone, C-terminal domain"/>
    <property type="match status" value="1"/>
</dbReference>
<keyword evidence="3" id="KW-0964">Secreted</keyword>
<evidence type="ECO:0000313" key="6">
    <source>
        <dbReference type="EMBL" id="PIR74899.1"/>
    </source>
</evidence>
<keyword evidence="6" id="KW-0969">Cilium</keyword>
<dbReference type="InterPro" id="IPR042187">
    <property type="entry name" value="Flagellin_C_sub2"/>
</dbReference>
<evidence type="ECO:0000259" key="5">
    <source>
        <dbReference type="Pfam" id="PF00700"/>
    </source>
</evidence>
<dbReference type="SUPFAM" id="SSF64518">
    <property type="entry name" value="Phase 1 flagellin"/>
    <property type="match status" value="1"/>
</dbReference>
<comment type="similarity">
    <text evidence="1 3">Belongs to the bacterial flagellin family.</text>
</comment>
<proteinExistence type="inferred from homology"/>
<keyword evidence="6" id="KW-0282">Flagellum</keyword>
<feature type="domain" description="Flagellin N-terminal" evidence="4">
    <location>
        <begin position="5"/>
        <end position="141"/>
    </location>
</feature>
<dbReference type="PANTHER" id="PTHR42792">
    <property type="entry name" value="FLAGELLIN"/>
    <property type="match status" value="1"/>
</dbReference>
<gene>
    <name evidence="6" type="ORF">COU35_00040</name>
</gene>
<evidence type="ECO:0000259" key="4">
    <source>
        <dbReference type="Pfam" id="PF00669"/>
    </source>
</evidence>
<dbReference type="InterPro" id="IPR001029">
    <property type="entry name" value="Flagellin_N"/>
</dbReference>
<evidence type="ECO:0000313" key="7">
    <source>
        <dbReference type="Proteomes" id="UP000230154"/>
    </source>
</evidence>
<name>A0A2H0TRX4_9BACT</name>
<protein>
    <recommendedName>
        <fullName evidence="3">Flagellin</fullName>
    </recommendedName>
</protein>
<reference evidence="7" key="1">
    <citation type="submission" date="2017-09" db="EMBL/GenBank/DDBJ databases">
        <title>Depth-based differentiation of microbial function through sediment-hosted aquifers and enrichment of novel symbionts in the deep terrestrial subsurface.</title>
        <authorList>
            <person name="Probst A.J."/>
            <person name="Ladd B."/>
            <person name="Jarett J.K."/>
            <person name="Geller-Mcgrath D.E."/>
            <person name="Sieber C.M.K."/>
            <person name="Emerson J.B."/>
            <person name="Anantharaman K."/>
            <person name="Thomas B.C."/>
            <person name="Malmstrom R."/>
            <person name="Stieglmeier M."/>
            <person name="Klingl A."/>
            <person name="Woyke T."/>
            <person name="Ryan C.M."/>
            <person name="Banfield J.F."/>
        </authorList>
    </citation>
    <scope>NUCLEOTIDE SEQUENCE [LARGE SCALE GENOMIC DNA]</scope>
</reference>
<dbReference type="GO" id="GO:0009288">
    <property type="term" value="C:bacterial-type flagellum"/>
    <property type="evidence" value="ECO:0007669"/>
    <property type="project" value="UniProtKB-SubCell"/>
</dbReference>
<dbReference type="GO" id="GO:0005576">
    <property type="term" value="C:extracellular region"/>
    <property type="evidence" value="ECO:0007669"/>
    <property type="project" value="UniProtKB-SubCell"/>
</dbReference>
<dbReference type="InterPro" id="IPR046358">
    <property type="entry name" value="Flagellin_C"/>
</dbReference>
<dbReference type="PRINTS" id="PR00207">
    <property type="entry name" value="FLAGELLIN"/>
</dbReference>
<dbReference type="AlphaFoldDB" id="A0A2H0TRX4"/>
<comment type="subcellular location">
    <subcellularLocation>
        <location evidence="3">Secreted</location>
    </subcellularLocation>
    <subcellularLocation>
        <location evidence="3">Bacterial flagellum</location>
    </subcellularLocation>
</comment>
<evidence type="ECO:0000256" key="3">
    <source>
        <dbReference type="RuleBase" id="RU362073"/>
    </source>
</evidence>
<dbReference type="Gene3D" id="1.20.1330.10">
    <property type="entry name" value="f41 fragment of flagellin, N-terminal domain"/>
    <property type="match status" value="1"/>
</dbReference>
<keyword evidence="2 3" id="KW-0975">Bacterial flagellum</keyword>
<dbReference type="Pfam" id="PF00669">
    <property type="entry name" value="Flagellin_N"/>
    <property type="match status" value="1"/>
</dbReference>
<dbReference type="Proteomes" id="UP000230154">
    <property type="component" value="Unassembled WGS sequence"/>
</dbReference>
<dbReference type="PANTHER" id="PTHR42792:SF2">
    <property type="entry name" value="FLAGELLIN"/>
    <property type="match status" value="1"/>
</dbReference>